<feature type="transmembrane region" description="Helical" evidence="7">
    <location>
        <begin position="282"/>
        <end position="302"/>
    </location>
</feature>
<evidence type="ECO:0000256" key="4">
    <source>
        <dbReference type="ARBA" id="ARBA00022692"/>
    </source>
</evidence>
<sequence length="440" mass="46311">MEALLLLALLFGLIFLRMPVPFAMLTAAAGFIAYQSIFGDNPLFKAAGIRIIPQRMAPSLESFPLLAIPLFVFAGNLLNAAGIADRIFTFAKSLVAHVHGGLAHVNILASIVFSGMSGVAAADAAGLGAIEIKAMEKAGFGKAFSAAVTASSSIIGPIIPPSVIMVIYAVLSGESIAKLFLAGIVPGLFLGAVLMILIYILAVTKKVEAPVSPRATFRDVTCSAWRALPGLMAPFLLVAGLLSGVATPTELGAIVTVYAIILGLWMRELTFAALLNATKSTVFTIGALVFILACAAPISWLISVLNVPETLQVFLLSVSENPIILLLLINLMLLVAGLVMETTAIMLIAVPTLWPIVGTLGIDPTQFGVMMIFNLLIGAITPPFGVILFIMMDVAKISYGALVRAMMPFYIPIVITLLVITFVPSVTLFLPELVYGASGR</sequence>
<evidence type="ECO:0000256" key="1">
    <source>
        <dbReference type="ARBA" id="ARBA00004429"/>
    </source>
</evidence>
<dbReference type="STRING" id="928856.SAMN04488049_11485"/>
<feature type="transmembrane region" description="Helical" evidence="7">
    <location>
        <begin position="143"/>
        <end position="170"/>
    </location>
</feature>
<evidence type="ECO:0000256" key="7">
    <source>
        <dbReference type="RuleBase" id="RU369079"/>
    </source>
</evidence>
<accession>A0A0P1G4L6</accession>
<evidence type="ECO:0000313" key="9">
    <source>
        <dbReference type="EMBL" id="CUH76679.1"/>
    </source>
</evidence>
<comment type="caution">
    <text evidence="7">Lacks conserved residue(s) required for the propagation of feature annotation.</text>
</comment>
<feature type="transmembrane region" description="Helical" evidence="7">
    <location>
        <begin position="368"/>
        <end position="389"/>
    </location>
</feature>
<comment type="subunit">
    <text evidence="7">The complex comprises the extracytoplasmic solute receptor protein and the two transmembrane proteins.</text>
</comment>
<dbReference type="Proteomes" id="UP000052022">
    <property type="component" value="Unassembled WGS sequence"/>
</dbReference>
<protein>
    <recommendedName>
        <fullName evidence="7">TRAP transporter large permease protein</fullName>
    </recommendedName>
</protein>
<dbReference type="GO" id="GO:0005886">
    <property type="term" value="C:plasma membrane"/>
    <property type="evidence" value="ECO:0007669"/>
    <property type="project" value="UniProtKB-SubCell"/>
</dbReference>
<keyword evidence="2" id="KW-1003">Cell membrane</keyword>
<feature type="transmembrane region" description="Helical" evidence="7">
    <location>
        <begin position="409"/>
        <end position="430"/>
    </location>
</feature>
<reference evidence="9 10" key="1">
    <citation type="submission" date="2015-09" db="EMBL/GenBank/DDBJ databases">
        <authorList>
            <consortium name="Swine Surveillance"/>
        </authorList>
    </citation>
    <scope>NUCLEOTIDE SEQUENCE [LARGE SCALE GENOMIC DNA]</scope>
    <source>
        <strain evidence="9 10">CECT 7557</strain>
    </source>
</reference>
<dbReference type="EMBL" id="CYSD01000014">
    <property type="protein sequence ID" value="CUH76679.1"/>
    <property type="molecule type" value="Genomic_DNA"/>
</dbReference>
<comment type="similarity">
    <text evidence="7">Belongs to the TRAP transporter large permease family.</text>
</comment>
<evidence type="ECO:0000259" key="8">
    <source>
        <dbReference type="Pfam" id="PF06808"/>
    </source>
</evidence>
<dbReference type="Pfam" id="PF06808">
    <property type="entry name" value="DctM"/>
    <property type="match status" value="1"/>
</dbReference>
<evidence type="ECO:0000256" key="5">
    <source>
        <dbReference type="ARBA" id="ARBA00022989"/>
    </source>
</evidence>
<dbReference type="PANTHER" id="PTHR33362:SF3">
    <property type="entry name" value="SIALIC ACID TRAP TRANSPORTER PERMEASE PROTEIN SIAT"/>
    <property type="match status" value="1"/>
</dbReference>
<dbReference type="PANTHER" id="PTHR33362">
    <property type="entry name" value="SIALIC ACID TRAP TRANSPORTER PERMEASE PROTEIN SIAT-RELATED"/>
    <property type="match status" value="1"/>
</dbReference>
<feature type="transmembrane region" description="Helical" evidence="7">
    <location>
        <begin position="63"/>
        <end position="84"/>
    </location>
</feature>
<feature type="transmembrane region" description="Helical" evidence="7">
    <location>
        <begin position="251"/>
        <end position="275"/>
    </location>
</feature>
<keyword evidence="4 7" id="KW-0812">Transmembrane</keyword>
<organism evidence="9 10">
    <name type="scientific">Tritonibacter multivorans</name>
    <dbReference type="NCBI Taxonomy" id="928856"/>
    <lineage>
        <taxon>Bacteria</taxon>
        <taxon>Pseudomonadati</taxon>
        <taxon>Pseudomonadota</taxon>
        <taxon>Alphaproteobacteria</taxon>
        <taxon>Rhodobacterales</taxon>
        <taxon>Paracoccaceae</taxon>
        <taxon>Tritonibacter</taxon>
    </lineage>
</organism>
<feature type="transmembrane region" description="Helical" evidence="7">
    <location>
        <begin position="344"/>
        <end position="362"/>
    </location>
</feature>
<dbReference type="AlphaFoldDB" id="A0A0P1G4L6"/>
<dbReference type="InterPro" id="IPR004681">
    <property type="entry name" value="TRAP_DctM"/>
</dbReference>
<feature type="transmembrane region" description="Helical" evidence="7">
    <location>
        <begin position="224"/>
        <end position="245"/>
    </location>
</feature>
<keyword evidence="6 7" id="KW-0472">Membrane</keyword>
<feature type="domain" description="TRAP C4-dicarboxylate transport system permease DctM subunit" evidence="8">
    <location>
        <begin position="7"/>
        <end position="425"/>
    </location>
</feature>
<dbReference type="PIRSF" id="PIRSF006066">
    <property type="entry name" value="HI0050"/>
    <property type="match status" value="1"/>
</dbReference>
<feature type="transmembrane region" description="Helical" evidence="7">
    <location>
        <begin position="176"/>
        <end position="203"/>
    </location>
</feature>
<evidence type="ECO:0000313" key="10">
    <source>
        <dbReference type="Proteomes" id="UP000052022"/>
    </source>
</evidence>
<comment type="subcellular location">
    <subcellularLocation>
        <location evidence="1 7">Cell inner membrane</location>
        <topology evidence="1 7">Multi-pass membrane protein</topology>
    </subcellularLocation>
</comment>
<keyword evidence="7" id="KW-0813">Transport</keyword>
<keyword evidence="5 7" id="KW-1133">Transmembrane helix</keyword>
<proteinExistence type="inferred from homology"/>
<evidence type="ECO:0000256" key="3">
    <source>
        <dbReference type="ARBA" id="ARBA00022519"/>
    </source>
</evidence>
<dbReference type="RefSeq" id="WP_058289131.1">
    <property type="nucleotide sequence ID" value="NZ_CYSD01000014.1"/>
</dbReference>
<name>A0A0P1G4L6_9RHOB</name>
<feature type="transmembrane region" description="Helical" evidence="7">
    <location>
        <begin position="322"/>
        <end position="339"/>
    </location>
</feature>
<evidence type="ECO:0000256" key="2">
    <source>
        <dbReference type="ARBA" id="ARBA00022475"/>
    </source>
</evidence>
<dbReference type="InterPro" id="IPR010656">
    <property type="entry name" value="DctM"/>
</dbReference>
<dbReference type="NCBIfam" id="TIGR00786">
    <property type="entry name" value="dctM"/>
    <property type="match status" value="1"/>
</dbReference>
<evidence type="ECO:0000256" key="6">
    <source>
        <dbReference type="ARBA" id="ARBA00023136"/>
    </source>
</evidence>
<dbReference type="GO" id="GO:0022857">
    <property type="term" value="F:transmembrane transporter activity"/>
    <property type="evidence" value="ECO:0007669"/>
    <property type="project" value="UniProtKB-UniRule"/>
</dbReference>
<dbReference type="OrthoDB" id="9790209at2"/>
<keyword evidence="10" id="KW-1185">Reference proteome</keyword>
<gene>
    <name evidence="9" type="primary">siaT_2</name>
    <name evidence="9" type="ORF">TRM7557_01016</name>
</gene>
<comment type="function">
    <text evidence="7">Part of the tripartite ATP-independent periplasmic (TRAP) transport system.</text>
</comment>
<keyword evidence="3 7" id="KW-0997">Cell inner membrane</keyword>